<dbReference type="InterPro" id="IPR050090">
    <property type="entry name" value="Tyrosine_recombinase_XerCD"/>
</dbReference>
<comment type="caution">
    <text evidence="5">The sequence shown here is derived from an EMBL/GenBank/DDBJ whole genome shotgun (WGS) entry which is preliminary data.</text>
</comment>
<dbReference type="Gene3D" id="1.10.443.10">
    <property type="entry name" value="Intergrase catalytic core"/>
    <property type="match status" value="1"/>
</dbReference>
<evidence type="ECO:0000256" key="1">
    <source>
        <dbReference type="ARBA" id="ARBA00008857"/>
    </source>
</evidence>
<evidence type="ECO:0000256" key="3">
    <source>
        <dbReference type="ARBA" id="ARBA00023172"/>
    </source>
</evidence>
<dbReference type="Gene3D" id="1.10.150.130">
    <property type="match status" value="1"/>
</dbReference>
<dbReference type="CDD" id="cd01185">
    <property type="entry name" value="INTN1_C_like"/>
    <property type="match status" value="1"/>
</dbReference>
<dbReference type="GO" id="GO:0006310">
    <property type="term" value="P:DNA recombination"/>
    <property type="evidence" value="ECO:0007669"/>
    <property type="project" value="UniProtKB-KW"/>
</dbReference>
<keyword evidence="3" id="KW-0233">DNA recombination</keyword>
<dbReference type="PANTHER" id="PTHR30349:SF41">
    <property type="entry name" value="INTEGRASE_RECOMBINASE PROTEIN MJ0367-RELATED"/>
    <property type="match status" value="1"/>
</dbReference>
<dbReference type="PROSITE" id="PS51898">
    <property type="entry name" value="TYR_RECOMBINASE"/>
    <property type="match status" value="1"/>
</dbReference>
<reference evidence="5" key="1">
    <citation type="journal article" date="2021" name="PeerJ">
        <title>Extensive microbial diversity within the chicken gut microbiome revealed by metagenomics and culture.</title>
        <authorList>
            <person name="Gilroy R."/>
            <person name="Ravi A."/>
            <person name="Getino M."/>
            <person name="Pursley I."/>
            <person name="Horton D.L."/>
            <person name="Alikhan N.F."/>
            <person name="Baker D."/>
            <person name="Gharbi K."/>
            <person name="Hall N."/>
            <person name="Watson M."/>
            <person name="Adriaenssens E.M."/>
            <person name="Foster-Nyarko E."/>
            <person name="Jarju S."/>
            <person name="Secka A."/>
            <person name="Antonio M."/>
            <person name="Oren A."/>
            <person name="Chaudhuri R.R."/>
            <person name="La Ragione R."/>
            <person name="Hildebrand F."/>
            <person name="Pallen M.J."/>
        </authorList>
    </citation>
    <scope>NUCLEOTIDE SEQUENCE</scope>
    <source>
        <strain evidence="5">ChiHjej11B10-19426</strain>
    </source>
</reference>
<comment type="similarity">
    <text evidence="1">Belongs to the 'phage' integrase family.</text>
</comment>
<evidence type="ECO:0000313" key="5">
    <source>
        <dbReference type="EMBL" id="HIZ15058.1"/>
    </source>
</evidence>
<dbReference type="InterPro" id="IPR013762">
    <property type="entry name" value="Integrase-like_cat_sf"/>
</dbReference>
<dbReference type="AlphaFoldDB" id="A0A9D2IL26"/>
<reference evidence="5" key="2">
    <citation type="submission" date="2021-04" db="EMBL/GenBank/DDBJ databases">
        <authorList>
            <person name="Gilroy R."/>
        </authorList>
    </citation>
    <scope>NUCLEOTIDE SEQUENCE</scope>
    <source>
        <strain evidence="5">ChiHjej11B10-19426</strain>
    </source>
</reference>
<proteinExistence type="inferred from homology"/>
<dbReference type="InterPro" id="IPR002104">
    <property type="entry name" value="Integrase_catalytic"/>
</dbReference>
<accession>A0A9D2IL26</accession>
<evidence type="ECO:0000256" key="2">
    <source>
        <dbReference type="ARBA" id="ARBA00023125"/>
    </source>
</evidence>
<feature type="domain" description="Tyr recombinase" evidence="4">
    <location>
        <begin position="247"/>
        <end position="442"/>
    </location>
</feature>
<dbReference type="SUPFAM" id="SSF56349">
    <property type="entry name" value="DNA breaking-rejoining enzymes"/>
    <property type="match status" value="1"/>
</dbReference>
<evidence type="ECO:0000313" key="6">
    <source>
        <dbReference type="Proteomes" id="UP000824014"/>
    </source>
</evidence>
<gene>
    <name evidence="5" type="ORF">H9816_04015</name>
</gene>
<dbReference type="Pfam" id="PF00589">
    <property type="entry name" value="Phage_integrase"/>
    <property type="match status" value="1"/>
</dbReference>
<dbReference type="GO" id="GO:0015074">
    <property type="term" value="P:DNA integration"/>
    <property type="evidence" value="ECO:0007669"/>
    <property type="project" value="InterPro"/>
</dbReference>
<dbReference type="InterPro" id="IPR011010">
    <property type="entry name" value="DNA_brk_join_enz"/>
</dbReference>
<dbReference type="InterPro" id="IPR010998">
    <property type="entry name" value="Integrase_recombinase_N"/>
</dbReference>
<dbReference type="PANTHER" id="PTHR30349">
    <property type="entry name" value="PHAGE INTEGRASE-RELATED"/>
    <property type="match status" value="1"/>
</dbReference>
<dbReference type="EMBL" id="DXCC01000012">
    <property type="protein sequence ID" value="HIZ15058.1"/>
    <property type="molecule type" value="Genomic_DNA"/>
</dbReference>
<dbReference type="Proteomes" id="UP000824014">
    <property type="component" value="Unassembled WGS sequence"/>
</dbReference>
<organism evidence="5 6">
    <name type="scientific">Candidatus Tidjanibacter faecipullorum</name>
    <dbReference type="NCBI Taxonomy" id="2838766"/>
    <lineage>
        <taxon>Bacteria</taxon>
        <taxon>Pseudomonadati</taxon>
        <taxon>Bacteroidota</taxon>
        <taxon>Bacteroidia</taxon>
        <taxon>Bacteroidales</taxon>
        <taxon>Rikenellaceae</taxon>
        <taxon>Tidjanibacter</taxon>
    </lineage>
</organism>
<name>A0A9D2IL26_9BACT</name>
<sequence length="451" mass="52478">MTTFLLASPTRERSTIDILVSFRGKKYRRTTKESLPVKYWNKSKKRAKATREFPIANDINTMLDKWEVAAMKTVAEFKEYYTPPSTADFFTTLDRNFYKDSADDTPTEQVATFLEALDEYIHTQRLSRIRLQSYAVLRRSVERYQLYVRHTWILNTLQAEDLRRFEQFLRDEHTFFQTTDDGHRVCKAQYQHLYANTPENRPPTARGNNTIAATFTKVFAVLNHALDKGWTDNHKFRDYSPPKEIYGTPYYLSLDEVRQLYECDLSDTPTLAVQRDIFVFQCLIGCRIGDLYRFSDNNIIGDTLEYVPYKTKGESQRTVQVPLNNTAREILARYHHPERNTLFPLISQQRYNDAIKTIFTKAGLTRNIIIINPVSGIEESVPLNTVASSHLARRTFVGNLYKRVKDPNLIGVLSGHVEGSKAFARYREIDHSMKQELTQLIDLQPTKHESI</sequence>
<evidence type="ECO:0000259" key="4">
    <source>
        <dbReference type="PROSITE" id="PS51898"/>
    </source>
</evidence>
<keyword evidence="2" id="KW-0238">DNA-binding</keyword>
<dbReference type="GO" id="GO:0003677">
    <property type="term" value="F:DNA binding"/>
    <property type="evidence" value="ECO:0007669"/>
    <property type="project" value="UniProtKB-KW"/>
</dbReference>
<protein>
    <submittedName>
        <fullName evidence="5">Site-specific integrase</fullName>
    </submittedName>
</protein>